<proteinExistence type="predicted"/>
<name>A0A284RY25_ARMOS</name>
<dbReference type="EMBL" id="FUEG01000020">
    <property type="protein sequence ID" value="SJL13645.1"/>
    <property type="molecule type" value="Genomic_DNA"/>
</dbReference>
<evidence type="ECO:0000313" key="3">
    <source>
        <dbReference type="Proteomes" id="UP000219338"/>
    </source>
</evidence>
<dbReference type="AlphaFoldDB" id="A0A284RY25"/>
<organism evidence="2 3">
    <name type="scientific">Armillaria ostoyae</name>
    <name type="common">Armillaria root rot fungus</name>
    <dbReference type="NCBI Taxonomy" id="47428"/>
    <lineage>
        <taxon>Eukaryota</taxon>
        <taxon>Fungi</taxon>
        <taxon>Dikarya</taxon>
        <taxon>Basidiomycota</taxon>
        <taxon>Agaricomycotina</taxon>
        <taxon>Agaricomycetes</taxon>
        <taxon>Agaricomycetidae</taxon>
        <taxon>Agaricales</taxon>
        <taxon>Marasmiineae</taxon>
        <taxon>Physalacriaceae</taxon>
        <taxon>Armillaria</taxon>
    </lineage>
</organism>
<feature type="region of interest" description="Disordered" evidence="1">
    <location>
        <begin position="49"/>
        <end position="88"/>
    </location>
</feature>
<feature type="compositionally biased region" description="Basic and acidic residues" evidence="1">
    <location>
        <begin position="63"/>
        <end position="74"/>
    </location>
</feature>
<protein>
    <submittedName>
        <fullName evidence="2">Uncharacterized protein</fullName>
    </submittedName>
</protein>
<sequence length="88" mass="9616">MTGHRCMCLLTTSPPVKQDLPASMTRTKIATPKLPIGRAPRRQVEIKTAQKNAASAITSTRKSAAEELQRKSGENEVGSSRAPEERRT</sequence>
<evidence type="ECO:0000256" key="1">
    <source>
        <dbReference type="SAM" id="MobiDB-lite"/>
    </source>
</evidence>
<reference evidence="3" key="1">
    <citation type="journal article" date="2017" name="Nat. Ecol. Evol.">
        <title>Genome expansion and lineage-specific genetic innovations in the forest pathogenic fungi Armillaria.</title>
        <authorList>
            <person name="Sipos G."/>
            <person name="Prasanna A.N."/>
            <person name="Walter M.C."/>
            <person name="O'Connor E."/>
            <person name="Balint B."/>
            <person name="Krizsan K."/>
            <person name="Kiss B."/>
            <person name="Hess J."/>
            <person name="Varga T."/>
            <person name="Slot J."/>
            <person name="Riley R."/>
            <person name="Boka B."/>
            <person name="Rigling D."/>
            <person name="Barry K."/>
            <person name="Lee J."/>
            <person name="Mihaltcheva S."/>
            <person name="LaButti K."/>
            <person name="Lipzen A."/>
            <person name="Waldron R."/>
            <person name="Moloney N.M."/>
            <person name="Sperisen C."/>
            <person name="Kredics L."/>
            <person name="Vagvoelgyi C."/>
            <person name="Patrignani A."/>
            <person name="Fitzpatrick D."/>
            <person name="Nagy I."/>
            <person name="Doyle S."/>
            <person name="Anderson J.B."/>
            <person name="Grigoriev I.V."/>
            <person name="Gueldener U."/>
            <person name="Muensterkoetter M."/>
            <person name="Nagy L.G."/>
        </authorList>
    </citation>
    <scope>NUCLEOTIDE SEQUENCE [LARGE SCALE GENOMIC DNA]</scope>
    <source>
        <strain evidence="3">C18/9</strain>
    </source>
</reference>
<gene>
    <name evidence="2" type="ORF">ARMOST_17092</name>
</gene>
<keyword evidence="3" id="KW-1185">Reference proteome</keyword>
<feature type="compositionally biased region" description="Polar residues" evidence="1">
    <location>
        <begin position="49"/>
        <end position="62"/>
    </location>
</feature>
<dbReference type="Proteomes" id="UP000219338">
    <property type="component" value="Unassembled WGS sequence"/>
</dbReference>
<evidence type="ECO:0000313" key="2">
    <source>
        <dbReference type="EMBL" id="SJL13645.1"/>
    </source>
</evidence>
<accession>A0A284RY25</accession>